<accession>A0A317FEF0</accession>
<evidence type="ECO:0000256" key="1">
    <source>
        <dbReference type="ARBA" id="ARBA00001947"/>
    </source>
</evidence>
<protein>
    <submittedName>
        <fullName evidence="7">Carboxypeptidase</fullName>
    </submittedName>
</protein>
<sequence length="373" mass="39701">MAEFATDALLNGIRAWVEHETPTDAPEQISALMAKVAAEAEAFGARAERIPGRDGFGDHLIVRSPWGTPGEKGILVMSHLDTVHPLGSLTRMPFRVEGGSAFGPGIYDMKGGAYIALAALRELIAERQNVALPVTHLFTSDEEVGSPTSADLIRDLARQAKYVLVTEPAREGGKIVTARKGTARFEVHVKGRPAHSGSRHQDGRSAIEELARQILVLHGFTDYERGITLNVGKISGGTRANVVAEEAHALVDMRVPSPAIAEEMVAKVTGLKPIGPDVTVTVTGGMNRPAYEKLPGIAALFEHAKALAAGIGFELQDLKTGGGSDGNFTADIAPTLDGLGVDGKGGHTDYEQLYVASLVPRARLMRRLLETLE</sequence>
<evidence type="ECO:0000313" key="7">
    <source>
        <dbReference type="EMBL" id="PWS37430.1"/>
    </source>
</evidence>
<dbReference type="Gene3D" id="3.40.630.10">
    <property type="entry name" value="Zn peptidases"/>
    <property type="match status" value="1"/>
</dbReference>
<evidence type="ECO:0000256" key="3">
    <source>
        <dbReference type="ARBA" id="ARBA00022801"/>
    </source>
</evidence>
<keyword evidence="4" id="KW-0862">Zinc</keyword>
<dbReference type="Gene3D" id="3.30.70.360">
    <property type="match status" value="1"/>
</dbReference>
<evidence type="ECO:0000256" key="5">
    <source>
        <dbReference type="PIRSR" id="PIRSR037238-1"/>
    </source>
</evidence>
<dbReference type="InterPro" id="IPR001261">
    <property type="entry name" value="ArgE/DapE_CS"/>
</dbReference>
<dbReference type="SUPFAM" id="SSF53187">
    <property type="entry name" value="Zn-dependent exopeptidases"/>
    <property type="match status" value="1"/>
</dbReference>
<keyword evidence="2" id="KW-0479">Metal-binding</keyword>
<dbReference type="PANTHER" id="PTHR43808:SF9">
    <property type="entry name" value="BLL0789 PROTEIN"/>
    <property type="match status" value="1"/>
</dbReference>
<dbReference type="InterPro" id="IPR002933">
    <property type="entry name" value="Peptidase_M20"/>
</dbReference>
<evidence type="ECO:0000313" key="8">
    <source>
        <dbReference type="Proteomes" id="UP000245765"/>
    </source>
</evidence>
<dbReference type="OrthoDB" id="9776600at2"/>
<reference evidence="8" key="1">
    <citation type="submission" date="2018-05" db="EMBL/GenBank/DDBJ databases">
        <authorList>
            <person name="Du Z."/>
            <person name="Wang X."/>
        </authorList>
    </citation>
    <scope>NUCLEOTIDE SEQUENCE [LARGE SCALE GENOMIC DNA]</scope>
    <source>
        <strain evidence="8">CQN31</strain>
    </source>
</reference>
<keyword evidence="7" id="KW-0121">Carboxypeptidase</keyword>
<dbReference type="PIRSF" id="PIRSF037238">
    <property type="entry name" value="Carboxypeptidase_G2"/>
    <property type="match status" value="1"/>
</dbReference>
<dbReference type="AlphaFoldDB" id="A0A317FEF0"/>
<keyword evidence="7" id="KW-0645">Protease</keyword>
<keyword evidence="3" id="KW-0378">Hydrolase</keyword>
<dbReference type="InterPro" id="IPR011650">
    <property type="entry name" value="Peptidase_M20_dimer"/>
</dbReference>
<dbReference type="GO" id="GO:0004180">
    <property type="term" value="F:carboxypeptidase activity"/>
    <property type="evidence" value="ECO:0007669"/>
    <property type="project" value="UniProtKB-KW"/>
</dbReference>
<dbReference type="SUPFAM" id="SSF55031">
    <property type="entry name" value="Bacterial exopeptidase dimerisation domain"/>
    <property type="match status" value="1"/>
</dbReference>
<proteinExistence type="predicted"/>
<dbReference type="Pfam" id="PF07687">
    <property type="entry name" value="M20_dimer"/>
    <property type="match status" value="1"/>
</dbReference>
<gene>
    <name evidence="7" type="ORF">DFH01_11380</name>
</gene>
<dbReference type="EMBL" id="QGNA01000002">
    <property type="protein sequence ID" value="PWS37430.1"/>
    <property type="molecule type" value="Genomic_DNA"/>
</dbReference>
<feature type="domain" description="Peptidase M20 dimerisation" evidence="6">
    <location>
        <begin position="177"/>
        <end position="268"/>
    </location>
</feature>
<dbReference type="RefSeq" id="WP_109870538.1">
    <property type="nucleotide sequence ID" value="NZ_QGNA01000002.1"/>
</dbReference>
<evidence type="ECO:0000256" key="4">
    <source>
        <dbReference type="ARBA" id="ARBA00022833"/>
    </source>
</evidence>
<dbReference type="InterPro" id="IPR017150">
    <property type="entry name" value="Pept_M20_glutamate_carboxypep"/>
</dbReference>
<dbReference type="GO" id="GO:0046872">
    <property type="term" value="F:metal ion binding"/>
    <property type="evidence" value="ECO:0007669"/>
    <property type="project" value="UniProtKB-KW"/>
</dbReference>
<dbReference type="Proteomes" id="UP000245765">
    <property type="component" value="Unassembled WGS sequence"/>
</dbReference>
<dbReference type="InterPro" id="IPR050072">
    <property type="entry name" value="Peptidase_M20A"/>
</dbReference>
<feature type="active site" description="Proton acceptor" evidence="5">
    <location>
        <position position="142"/>
    </location>
</feature>
<comment type="cofactor">
    <cofactor evidence="1">
        <name>Zn(2+)</name>
        <dbReference type="ChEBI" id="CHEBI:29105"/>
    </cofactor>
</comment>
<dbReference type="CDD" id="cd03885">
    <property type="entry name" value="M20_CPDG2"/>
    <property type="match status" value="1"/>
</dbReference>
<evidence type="ECO:0000256" key="2">
    <source>
        <dbReference type="ARBA" id="ARBA00022723"/>
    </source>
</evidence>
<comment type="caution">
    <text evidence="7">The sequence shown here is derived from an EMBL/GenBank/DDBJ whole genome shotgun (WGS) entry which is preliminary data.</text>
</comment>
<name>A0A317FEF0_9PROT</name>
<organism evidence="7 8">
    <name type="scientific">Falsiroseomonas bella</name>
    <dbReference type="NCBI Taxonomy" id="2184016"/>
    <lineage>
        <taxon>Bacteria</taxon>
        <taxon>Pseudomonadati</taxon>
        <taxon>Pseudomonadota</taxon>
        <taxon>Alphaproteobacteria</taxon>
        <taxon>Acetobacterales</taxon>
        <taxon>Roseomonadaceae</taxon>
        <taxon>Falsiroseomonas</taxon>
    </lineage>
</organism>
<dbReference type="PANTHER" id="PTHR43808">
    <property type="entry name" value="ACETYLORNITHINE DEACETYLASE"/>
    <property type="match status" value="1"/>
</dbReference>
<dbReference type="Pfam" id="PF01546">
    <property type="entry name" value="Peptidase_M20"/>
    <property type="match status" value="1"/>
</dbReference>
<dbReference type="PROSITE" id="PS00758">
    <property type="entry name" value="ARGE_DAPE_CPG2_1"/>
    <property type="match status" value="1"/>
</dbReference>
<evidence type="ECO:0000259" key="6">
    <source>
        <dbReference type="Pfam" id="PF07687"/>
    </source>
</evidence>
<feature type="active site" evidence="5">
    <location>
        <position position="81"/>
    </location>
</feature>
<dbReference type="InterPro" id="IPR036264">
    <property type="entry name" value="Bact_exopeptidase_dim_dom"/>
</dbReference>
<keyword evidence="8" id="KW-1185">Reference proteome</keyword>